<evidence type="ECO:0000313" key="2">
    <source>
        <dbReference type="EMBL" id="ARJ25899.1"/>
    </source>
</evidence>
<keyword evidence="1" id="KW-0812">Transmembrane</keyword>
<dbReference type="Proteomes" id="UP000192932">
    <property type="component" value="Plasmid unnamed5"/>
</dbReference>
<evidence type="ECO:0000313" key="3">
    <source>
        <dbReference type="Proteomes" id="UP000192932"/>
    </source>
</evidence>
<dbReference type="AlphaFoldDB" id="A0A1W6AJ96"/>
<keyword evidence="2" id="KW-0614">Plasmid</keyword>
<keyword evidence="1" id="KW-1133">Transmembrane helix</keyword>
<reference evidence="2 3" key="1">
    <citation type="submission" date="2017-04" db="EMBL/GenBank/DDBJ databases">
        <title>The Characteristic of a Fine Plant Growth-Promoting Rhizobacteria Bacillus mycoides Gnyt1 and its Whole Genome Sequencing Analysis.</title>
        <authorList>
            <person name="Li J.H."/>
            <person name="Yao T."/>
        </authorList>
    </citation>
    <scope>NUCLEOTIDE SEQUENCE [LARGE SCALE GENOMIC DNA]</scope>
    <source>
        <strain evidence="2 3">Gnyt1</strain>
        <plasmid evidence="3">Plasmid unnamed5</plasmid>
    </source>
</reference>
<dbReference type="RefSeq" id="WP_000880817.1">
    <property type="nucleotide sequence ID" value="NZ_CP020748.1"/>
</dbReference>
<feature type="transmembrane region" description="Helical" evidence="1">
    <location>
        <begin position="7"/>
        <end position="26"/>
    </location>
</feature>
<protein>
    <submittedName>
        <fullName evidence="2">Uncharacterized protein</fullName>
    </submittedName>
</protein>
<name>A0A1W6AJ96_BACMY</name>
<sequence length="133" mass="15086">MLAPFKYFFVIVSVACIILAASIFGLNQNNNTRTITEVKSLLSTMAVGQLRDSQKIEQDPKELVANLVSEVIKVQKNHGNDIRISYVFLNHAEKPTEKSHEIESVQFKIEQLNEDKEVRSQAEQRLSLNKVSN</sequence>
<accession>A0A1W6AJ96</accession>
<dbReference type="EMBL" id="CP020748">
    <property type="protein sequence ID" value="ARJ25899.1"/>
    <property type="molecule type" value="Genomic_DNA"/>
</dbReference>
<geneLocation type="plasmid" evidence="2 3">
    <name>unnamed5</name>
</geneLocation>
<evidence type="ECO:0000256" key="1">
    <source>
        <dbReference type="SAM" id="Phobius"/>
    </source>
</evidence>
<organism evidence="2 3">
    <name type="scientific">Bacillus mycoides</name>
    <dbReference type="NCBI Taxonomy" id="1405"/>
    <lineage>
        <taxon>Bacteria</taxon>
        <taxon>Bacillati</taxon>
        <taxon>Bacillota</taxon>
        <taxon>Bacilli</taxon>
        <taxon>Bacillales</taxon>
        <taxon>Bacillaceae</taxon>
        <taxon>Bacillus</taxon>
        <taxon>Bacillus cereus group</taxon>
    </lineage>
</organism>
<gene>
    <name evidence="2" type="ORF">B7492_33220</name>
</gene>
<keyword evidence="1" id="KW-0472">Membrane</keyword>
<proteinExistence type="predicted"/>